<keyword evidence="1" id="KW-0472">Membrane</keyword>
<gene>
    <name evidence="2" type="ORF">COO92_12775</name>
</gene>
<name>A0A2N3L4C7_9PROT</name>
<protein>
    <recommendedName>
        <fullName evidence="4">Aryl sulfotransferase</fullName>
    </recommendedName>
</protein>
<dbReference type="AlphaFoldDB" id="A0A2N3L4C7"/>
<dbReference type="InterPro" id="IPR039535">
    <property type="entry name" value="ASST-like"/>
</dbReference>
<evidence type="ECO:0000313" key="3">
    <source>
        <dbReference type="Proteomes" id="UP000233332"/>
    </source>
</evidence>
<dbReference type="InterPro" id="IPR015943">
    <property type="entry name" value="WD40/YVTN_repeat-like_dom_sf"/>
</dbReference>
<keyword evidence="1" id="KW-0812">Transmembrane</keyword>
<keyword evidence="3" id="KW-1185">Reference proteome</keyword>
<dbReference type="PANTHER" id="PTHR35340">
    <property type="entry name" value="PQQ ENZYME REPEAT PROTEIN-RELATED"/>
    <property type="match status" value="1"/>
</dbReference>
<organism evidence="2 3">
    <name type="scientific">Thalassospira lohafexi</name>
    <dbReference type="NCBI Taxonomy" id="744227"/>
    <lineage>
        <taxon>Bacteria</taxon>
        <taxon>Pseudomonadati</taxon>
        <taxon>Pseudomonadota</taxon>
        <taxon>Alphaproteobacteria</taxon>
        <taxon>Rhodospirillales</taxon>
        <taxon>Thalassospiraceae</taxon>
        <taxon>Thalassospira</taxon>
    </lineage>
</organism>
<proteinExistence type="predicted"/>
<reference evidence="2 3" key="1">
    <citation type="submission" date="2017-09" db="EMBL/GenBank/DDBJ databases">
        <title>Biodiversity and function of Thalassospira species in the particle-attached aromatic-hydrocarbon-degrading consortia from the surface seawater of the China South Sea.</title>
        <authorList>
            <person name="Dong C."/>
            <person name="Lai Q."/>
            <person name="Shao Z."/>
        </authorList>
    </citation>
    <scope>NUCLEOTIDE SEQUENCE [LARGE SCALE GENOMIC DNA]</scope>
    <source>
        <strain evidence="2 3">139Z-12</strain>
    </source>
</reference>
<dbReference type="Proteomes" id="UP000233332">
    <property type="component" value="Unassembled WGS sequence"/>
</dbReference>
<evidence type="ECO:0000313" key="2">
    <source>
        <dbReference type="EMBL" id="PKR57651.1"/>
    </source>
</evidence>
<keyword evidence="1" id="KW-1133">Transmembrane helix</keyword>
<sequence length="469" mass="52153">MIWRLCVSGSDQEDQTAANNGGDRVFISAFFVGIAAISFGLGAFVVLAEVPPYQSMKNAWRAGTALWEQRTKYTDVERLDFWAEARTDQTGVTIHDVNRAQNGLTLYSSGDGPHAVLIDMDGNIVHEWRMPFSMIHDETSPIPNPQKDDFMHWHTAKMAPDGGLIVQYTAAGDTPYGYGMAKIDQNSNPVWKYLGTAHHDFSIADDGRVYALTQEFRFNTYANRKQLTPPRLDDFAVILSPEGKEIKKVSILDALINSSYANMVDFAPYFANEDILHTNTIQLIDADTAKNFAYGKEGDVVVSFRDLGIIAVLDMDVEKIVWATRGSWLGQHDPDVLPNGDILLFDNQGQLADPDAGQSRVLQIDPETNAITWQYKGTATHKFDSNIRADQQRLPNGNTLITESSGGRLFEVTPTGDIVWEFHNPIRRDDPDNPDKKLIPVVSQAERITDARAALYRDTVPASNTGDAQ</sequence>
<accession>A0A2N3L4C7</accession>
<comment type="caution">
    <text evidence="2">The sequence shown here is derived from an EMBL/GenBank/DDBJ whole genome shotgun (WGS) entry which is preliminary data.</text>
</comment>
<dbReference type="SUPFAM" id="SSF50998">
    <property type="entry name" value="Quinoprotein alcohol dehydrogenase-like"/>
    <property type="match status" value="1"/>
</dbReference>
<dbReference type="Pfam" id="PF14269">
    <property type="entry name" value="Arylsulfotran_2"/>
    <property type="match status" value="1"/>
</dbReference>
<evidence type="ECO:0000256" key="1">
    <source>
        <dbReference type="SAM" id="Phobius"/>
    </source>
</evidence>
<dbReference type="InterPro" id="IPR011047">
    <property type="entry name" value="Quinoprotein_ADH-like_sf"/>
</dbReference>
<evidence type="ECO:0008006" key="4">
    <source>
        <dbReference type="Google" id="ProtNLM"/>
    </source>
</evidence>
<dbReference type="PANTHER" id="PTHR35340:SF5">
    <property type="entry name" value="ASST-DOMAIN-CONTAINING PROTEIN"/>
    <property type="match status" value="1"/>
</dbReference>
<dbReference type="EMBL" id="NXGX01000005">
    <property type="protein sequence ID" value="PKR57651.1"/>
    <property type="molecule type" value="Genomic_DNA"/>
</dbReference>
<dbReference type="Gene3D" id="2.130.10.10">
    <property type="entry name" value="YVTN repeat-like/Quinoprotein amine dehydrogenase"/>
    <property type="match status" value="1"/>
</dbReference>
<feature type="transmembrane region" description="Helical" evidence="1">
    <location>
        <begin position="25"/>
        <end position="48"/>
    </location>
</feature>
<dbReference type="InterPro" id="IPR053143">
    <property type="entry name" value="Arylsulfate_ST"/>
</dbReference>